<keyword evidence="3" id="KW-1185">Reference proteome</keyword>
<reference evidence="2 3" key="1">
    <citation type="submission" date="2019-07" db="EMBL/GenBank/DDBJ databases">
        <title>De Novo Assembly of kiwifruit Actinidia rufa.</title>
        <authorList>
            <person name="Sugita-Konishi S."/>
            <person name="Sato K."/>
            <person name="Mori E."/>
            <person name="Abe Y."/>
            <person name="Kisaki G."/>
            <person name="Hamano K."/>
            <person name="Suezawa K."/>
            <person name="Otani M."/>
            <person name="Fukuda T."/>
            <person name="Manabe T."/>
            <person name="Gomi K."/>
            <person name="Tabuchi M."/>
            <person name="Akimitsu K."/>
            <person name="Kataoka I."/>
        </authorList>
    </citation>
    <scope>NUCLEOTIDE SEQUENCE [LARGE SCALE GENOMIC DNA]</scope>
    <source>
        <strain evidence="3">cv. Fuchu</strain>
    </source>
</reference>
<evidence type="ECO:0000313" key="2">
    <source>
        <dbReference type="EMBL" id="GFY92742.1"/>
    </source>
</evidence>
<gene>
    <name evidence="2" type="ORF">Acr_08g0011380</name>
</gene>
<protein>
    <recommendedName>
        <fullName evidence="4">DUF4283 domain-containing protein</fullName>
    </recommendedName>
</protein>
<dbReference type="EMBL" id="BJWL01000008">
    <property type="protein sequence ID" value="GFY92742.1"/>
    <property type="molecule type" value="Genomic_DNA"/>
</dbReference>
<proteinExistence type="predicted"/>
<dbReference type="PANTHER" id="PTHR31286">
    <property type="entry name" value="GLYCINE-RICH CELL WALL STRUCTURAL PROTEIN 1.8-LIKE"/>
    <property type="match status" value="1"/>
</dbReference>
<evidence type="ECO:0000313" key="3">
    <source>
        <dbReference type="Proteomes" id="UP000585474"/>
    </source>
</evidence>
<dbReference type="InterPro" id="IPR040256">
    <property type="entry name" value="At4g02000-like"/>
</dbReference>
<evidence type="ECO:0008006" key="4">
    <source>
        <dbReference type="Google" id="ProtNLM"/>
    </source>
</evidence>
<sequence>MFKNRATVDIKFENVVSEDLNKSPTQGSEGVPSEKTRDAHCESSDVREDRAMGKSTQEVKKKTYVSLFVENRLPSNGSKLEVYNQEEGPIKLGEEDIQGSNFPWERYLIGSMEDQSKVLENGLYIIYGSPLLLKPMPKYFNFGKEAISSFPIWVQLRNIPLLMWKSMVFGKIYSKLGRPIHVDKLTAQRERVTYARCLVEVDMAKDLVHSVMLQSPDREDYEQVIYYENFPRLCPHCRVVGQTKESCKVKNPIIAATATPTETNKGKGKESDITEVEGQITASRIGDSKRLQQEWIIKQTMSPKSKNGNVEVGNGSEAATLLDSIPEVPKTIEGIPHPPDLVQVGRGNIYPAIQPNSKWRAKKQASTDTQSPEWGLNMPLKQNGVLKYLRKNRVTIMGLMETKLTKHSLEGIARRRPLWDSLRRLSSLHQNPWILLGDFYNVLNNDERANGPPVSIPELRSKALKLAEAEMSFCSQLAKAKFLKNSDKGTNFFHNLIKNRRVKSNIPSIILEDGSRSTSNKQVSDAFVQYYIGLLGSKAECTRLNRDIVHKRKSLDPN</sequence>
<evidence type="ECO:0000256" key="1">
    <source>
        <dbReference type="SAM" id="MobiDB-lite"/>
    </source>
</evidence>
<organism evidence="2 3">
    <name type="scientific">Actinidia rufa</name>
    <dbReference type="NCBI Taxonomy" id="165716"/>
    <lineage>
        <taxon>Eukaryota</taxon>
        <taxon>Viridiplantae</taxon>
        <taxon>Streptophyta</taxon>
        <taxon>Embryophyta</taxon>
        <taxon>Tracheophyta</taxon>
        <taxon>Spermatophyta</taxon>
        <taxon>Magnoliopsida</taxon>
        <taxon>eudicotyledons</taxon>
        <taxon>Gunneridae</taxon>
        <taxon>Pentapetalae</taxon>
        <taxon>asterids</taxon>
        <taxon>Ericales</taxon>
        <taxon>Actinidiaceae</taxon>
        <taxon>Actinidia</taxon>
    </lineage>
</organism>
<comment type="caution">
    <text evidence="2">The sequence shown here is derived from an EMBL/GenBank/DDBJ whole genome shotgun (WGS) entry which is preliminary data.</text>
</comment>
<dbReference type="PANTHER" id="PTHR31286:SF180">
    <property type="entry name" value="OS10G0362600 PROTEIN"/>
    <property type="match status" value="1"/>
</dbReference>
<dbReference type="Proteomes" id="UP000585474">
    <property type="component" value="Unassembled WGS sequence"/>
</dbReference>
<feature type="region of interest" description="Disordered" evidence="1">
    <location>
        <begin position="17"/>
        <end position="55"/>
    </location>
</feature>
<feature type="compositionally biased region" description="Basic and acidic residues" evidence="1">
    <location>
        <begin position="32"/>
        <end position="55"/>
    </location>
</feature>
<name>A0A7J0F233_9ERIC</name>
<dbReference type="AlphaFoldDB" id="A0A7J0F233"/>
<accession>A0A7J0F233</accession>
<dbReference type="OrthoDB" id="1939300at2759"/>